<dbReference type="AlphaFoldDB" id="A0AAW9SMW0"/>
<protein>
    <submittedName>
        <fullName evidence="2">Phage portal protein</fullName>
    </submittedName>
</protein>
<feature type="chain" id="PRO_5043443603" evidence="1">
    <location>
        <begin position="22"/>
        <end position="371"/>
    </location>
</feature>
<organism evidence="2 3">
    <name type="scientific">Ponticoccus litoralis</name>
    <dbReference type="NCBI Taxonomy" id="422297"/>
    <lineage>
        <taxon>Bacteria</taxon>
        <taxon>Pseudomonadati</taxon>
        <taxon>Pseudomonadota</taxon>
        <taxon>Alphaproteobacteria</taxon>
        <taxon>Rhodobacterales</taxon>
        <taxon>Roseobacteraceae</taxon>
        <taxon>Ponticoccus</taxon>
    </lineage>
</organism>
<evidence type="ECO:0000313" key="3">
    <source>
        <dbReference type="Proteomes" id="UP001428774"/>
    </source>
</evidence>
<dbReference type="InterPro" id="IPR006944">
    <property type="entry name" value="Phage/GTA_portal"/>
</dbReference>
<sequence>MSKAGAMVSATSALSISAAWACVKGNSELIGALPVAIYERQDNGSRKKIEPDVSEVLTANPNRVQTALEFWETAAAHLLLQGNAYAEKLMIGQRIVGLRPLLSVTLKRRSDGLFDYQFYEDGQRYILPPEKVLHIRGFGGGDGLGMSAINFGRQSLGSAIAADEVAAKVFANGMTAGGFLESDQELTPEQRAQLQSYLEGFSGSSKAGKTLILEAGLKFNGATMNPEDAQLLETRRFAVEDVCRWFGTPPVVIGHAGQGQTMWGTGVEAIMLAWLRMGINPLLRRIEARIGKEIIPANRRGKWFAEWNREAMLQMDSNAKGNFLSRMVAAGIMSSDEGRDKLNLQRRGGAADELRAQVATAPLDLLGKDKA</sequence>
<keyword evidence="1" id="KW-0732">Signal</keyword>
<reference evidence="2 3" key="1">
    <citation type="submission" date="2024-05" db="EMBL/GenBank/DDBJ databases">
        <title>Genome sequence of Ponticoccus litoralis KCCM 90028.</title>
        <authorList>
            <person name="Kim J.M."/>
            <person name="Lee J.K."/>
            <person name="Choi B.J."/>
            <person name="Bayburt H."/>
            <person name="Baek J.H."/>
            <person name="Jeon C.O."/>
        </authorList>
    </citation>
    <scope>NUCLEOTIDE SEQUENCE [LARGE SCALE GENOMIC DNA]</scope>
    <source>
        <strain evidence="2 3">KCCM 90028</strain>
    </source>
</reference>
<proteinExistence type="predicted"/>
<dbReference type="RefSeq" id="WP_347167781.1">
    <property type="nucleotide sequence ID" value="NZ_JBDNCH010000002.1"/>
</dbReference>
<feature type="signal peptide" evidence="1">
    <location>
        <begin position="1"/>
        <end position="21"/>
    </location>
</feature>
<keyword evidence="3" id="KW-1185">Reference proteome</keyword>
<dbReference type="Pfam" id="PF04860">
    <property type="entry name" value="Phage_portal"/>
    <property type="match status" value="1"/>
</dbReference>
<dbReference type="NCBIfam" id="TIGR01537">
    <property type="entry name" value="portal_HK97"/>
    <property type="match status" value="1"/>
</dbReference>
<accession>A0AAW9SMW0</accession>
<dbReference type="InterPro" id="IPR006427">
    <property type="entry name" value="Portal_HK97"/>
</dbReference>
<name>A0AAW9SMW0_9RHOB</name>
<dbReference type="EMBL" id="JBDNCH010000002">
    <property type="protein sequence ID" value="MEN9062855.1"/>
    <property type="molecule type" value="Genomic_DNA"/>
</dbReference>
<comment type="caution">
    <text evidence="2">The sequence shown here is derived from an EMBL/GenBank/DDBJ whole genome shotgun (WGS) entry which is preliminary data.</text>
</comment>
<evidence type="ECO:0000256" key="1">
    <source>
        <dbReference type="SAM" id="SignalP"/>
    </source>
</evidence>
<evidence type="ECO:0000313" key="2">
    <source>
        <dbReference type="EMBL" id="MEN9062855.1"/>
    </source>
</evidence>
<gene>
    <name evidence="2" type="ORF">ABFB10_19595</name>
</gene>
<dbReference type="Proteomes" id="UP001428774">
    <property type="component" value="Unassembled WGS sequence"/>
</dbReference>